<keyword evidence="1 7" id="KW-0808">Transferase</keyword>
<evidence type="ECO:0000256" key="4">
    <source>
        <dbReference type="ARBA" id="ARBA00022840"/>
    </source>
</evidence>
<evidence type="ECO:0000259" key="8">
    <source>
        <dbReference type="Pfam" id="PF03710"/>
    </source>
</evidence>
<dbReference type="InterPro" id="IPR023057">
    <property type="entry name" value="GlnE"/>
</dbReference>
<dbReference type="EC" id="2.7.7.42" evidence="7"/>
<feature type="domain" description="PII-uridylyltransferase/Glutamine-synthetase adenylyltransferase" evidence="9">
    <location>
        <begin position="322"/>
        <end position="460"/>
    </location>
</feature>
<reference evidence="10 11" key="1">
    <citation type="submission" date="2024-09" db="EMBL/GenBank/DDBJ databases">
        <authorList>
            <person name="Sun Q."/>
            <person name="Mori K."/>
        </authorList>
    </citation>
    <scope>NUCLEOTIDE SEQUENCE [LARGE SCALE GENOMIC DNA]</scope>
    <source>
        <strain evidence="10 11">CCM 8545</strain>
    </source>
</reference>
<dbReference type="HAMAP" id="MF_00802">
    <property type="entry name" value="GlnE"/>
    <property type="match status" value="1"/>
</dbReference>
<dbReference type="GO" id="GO:0047388">
    <property type="term" value="F:[glutamine synthetase]-adenylyl-L-tyrosine phosphorylase activity"/>
    <property type="evidence" value="ECO:0007669"/>
    <property type="project" value="UniProtKB-EC"/>
</dbReference>
<dbReference type="RefSeq" id="WP_385877347.1">
    <property type="nucleotide sequence ID" value="NZ_JBHLXE010000097.1"/>
</dbReference>
<dbReference type="Gene3D" id="3.30.460.10">
    <property type="entry name" value="Beta Polymerase, domain 2"/>
    <property type="match status" value="2"/>
</dbReference>
<dbReference type="InterPro" id="IPR013546">
    <property type="entry name" value="PII_UdlTrfase/GS_AdlTrfase"/>
</dbReference>
<evidence type="ECO:0000313" key="11">
    <source>
        <dbReference type="Proteomes" id="UP001589758"/>
    </source>
</evidence>
<keyword evidence="5 7" id="KW-0460">Magnesium</keyword>
<dbReference type="NCBIfam" id="NF008292">
    <property type="entry name" value="PRK11072.1"/>
    <property type="match status" value="1"/>
</dbReference>
<dbReference type="PANTHER" id="PTHR30621">
    <property type="entry name" value="GLUTAMINE SYNTHETASE ADENYLYLTRANSFERASE"/>
    <property type="match status" value="1"/>
</dbReference>
<evidence type="ECO:0000256" key="5">
    <source>
        <dbReference type="ARBA" id="ARBA00022842"/>
    </source>
</evidence>
<proteinExistence type="inferred from homology"/>
<dbReference type="Pfam" id="PF03710">
    <property type="entry name" value="GlnE"/>
    <property type="match status" value="2"/>
</dbReference>
<dbReference type="SUPFAM" id="SSF81301">
    <property type="entry name" value="Nucleotidyltransferase"/>
    <property type="match status" value="2"/>
</dbReference>
<dbReference type="GO" id="GO:0016874">
    <property type="term" value="F:ligase activity"/>
    <property type="evidence" value="ECO:0007669"/>
    <property type="project" value="UniProtKB-KW"/>
</dbReference>
<feature type="domain" description="PII-uridylyltransferase/Glutamine-synthetase adenylyltransferase" evidence="9">
    <location>
        <begin position="877"/>
        <end position="966"/>
    </location>
</feature>
<dbReference type="Proteomes" id="UP001589758">
    <property type="component" value="Unassembled WGS sequence"/>
</dbReference>
<dbReference type="InterPro" id="IPR005190">
    <property type="entry name" value="GlnE_rpt_dom"/>
</dbReference>
<gene>
    <name evidence="7 10" type="primary">glnE</name>
    <name evidence="10" type="ORF">ACFFIT_09120</name>
</gene>
<protein>
    <recommendedName>
        <fullName evidence="7">Bifunctional glutamine synthetase adenylyltransferase/adenylyl-removing enzyme</fullName>
    </recommendedName>
    <alternativeName>
        <fullName evidence="7">ATP:glutamine synthetase adenylyltransferase</fullName>
    </alternativeName>
    <alternativeName>
        <fullName evidence="7">ATase</fullName>
    </alternativeName>
    <domain>
        <recommendedName>
            <fullName evidence="7">Glutamine synthetase adenylyl-L-tyrosine phosphorylase</fullName>
            <ecNumber evidence="7">2.7.7.89</ecNumber>
        </recommendedName>
        <alternativeName>
            <fullName evidence="7">Adenylyl removase</fullName>
            <shortName evidence="7">AR</shortName>
            <shortName evidence="7">AT-N</shortName>
        </alternativeName>
    </domain>
    <domain>
        <recommendedName>
            <fullName evidence="7">Glutamine synthetase adenylyl transferase</fullName>
            <ecNumber evidence="7">2.7.7.42</ecNumber>
        </recommendedName>
        <alternativeName>
            <fullName evidence="7">Adenylyl transferase</fullName>
            <shortName evidence="7">AT</shortName>
            <shortName evidence="7">AT-C</shortName>
        </alternativeName>
    </domain>
</protein>
<comment type="similarity">
    <text evidence="7">Belongs to the GlnE family.</text>
</comment>
<evidence type="ECO:0000256" key="1">
    <source>
        <dbReference type="ARBA" id="ARBA00022679"/>
    </source>
</evidence>
<comment type="cofactor">
    <cofactor evidence="7">
        <name>Mg(2+)</name>
        <dbReference type="ChEBI" id="CHEBI:18420"/>
    </cofactor>
</comment>
<dbReference type="SUPFAM" id="SSF81593">
    <property type="entry name" value="Nucleotidyltransferase substrate binding subunit/domain"/>
    <property type="match status" value="2"/>
</dbReference>
<dbReference type="Gene3D" id="1.20.120.1510">
    <property type="match status" value="1"/>
</dbReference>
<name>A0ABV6CB68_9GAMM</name>
<evidence type="ECO:0000313" key="10">
    <source>
        <dbReference type="EMBL" id="MFC0180234.1"/>
    </source>
</evidence>
<dbReference type="InterPro" id="IPR043519">
    <property type="entry name" value="NT_sf"/>
</dbReference>
<comment type="catalytic activity">
    <reaction evidence="7">
        <text>[glutamine synthetase]-O(4)-(5'-adenylyl)-L-tyrosine + phosphate = [glutamine synthetase]-L-tyrosine + ADP</text>
        <dbReference type="Rhea" id="RHEA:43716"/>
        <dbReference type="Rhea" id="RHEA-COMP:10660"/>
        <dbReference type="Rhea" id="RHEA-COMP:10661"/>
        <dbReference type="ChEBI" id="CHEBI:43474"/>
        <dbReference type="ChEBI" id="CHEBI:46858"/>
        <dbReference type="ChEBI" id="CHEBI:83624"/>
        <dbReference type="ChEBI" id="CHEBI:456216"/>
        <dbReference type="EC" id="2.7.7.89"/>
    </reaction>
</comment>
<dbReference type="GO" id="GO:0008882">
    <property type="term" value="F:[glutamate-ammonia-ligase] adenylyltransferase activity"/>
    <property type="evidence" value="ECO:0007669"/>
    <property type="project" value="UniProtKB-EC"/>
</dbReference>
<dbReference type="Gene3D" id="1.20.120.330">
    <property type="entry name" value="Nucleotidyltransferases domain 2"/>
    <property type="match status" value="2"/>
</dbReference>
<keyword evidence="4 7" id="KW-0067">ATP-binding</keyword>
<evidence type="ECO:0000256" key="2">
    <source>
        <dbReference type="ARBA" id="ARBA00022695"/>
    </source>
</evidence>
<comment type="function">
    <text evidence="7">Involved in the regulation of glutamine synthetase GlnA, a key enzyme in the process to assimilate ammonia. When cellular nitrogen levels are high, the C-terminal adenylyl transferase (AT) inactivates GlnA by covalent transfer of an adenylyl group from ATP to specific tyrosine residue of GlnA, thus reducing its activity. Conversely, when nitrogen levels are low, the N-terminal adenylyl removase (AR) activates GlnA by removing the adenylyl group by phosphorolysis, increasing its activity. The regulatory region of GlnE binds the signal transduction protein PII (GlnB) which indicates the nitrogen status of the cell.</text>
</comment>
<keyword evidence="11" id="KW-1185">Reference proteome</keyword>
<evidence type="ECO:0000256" key="6">
    <source>
        <dbReference type="ARBA" id="ARBA00023268"/>
    </source>
</evidence>
<organism evidence="10 11">
    <name type="scientific">Thorsellia kenyensis</name>
    <dbReference type="NCBI Taxonomy" id="1549888"/>
    <lineage>
        <taxon>Bacteria</taxon>
        <taxon>Pseudomonadati</taxon>
        <taxon>Pseudomonadota</taxon>
        <taxon>Gammaproteobacteria</taxon>
        <taxon>Enterobacterales</taxon>
        <taxon>Thorselliaceae</taxon>
        <taxon>Thorsellia</taxon>
    </lineage>
</organism>
<dbReference type="CDD" id="cd05401">
    <property type="entry name" value="NT_GlnE_GlnD_like"/>
    <property type="match status" value="1"/>
</dbReference>
<dbReference type="EC" id="2.7.7.89" evidence="7"/>
<feature type="domain" description="Glutamate-ammonia ligase adenylyltransferase repeated" evidence="8">
    <location>
        <begin position="603"/>
        <end position="853"/>
    </location>
</feature>
<evidence type="ECO:0000259" key="9">
    <source>
        <dbReference type="Pfam" id="PF08335"/>
    </source>
</evidence>
<feature type="domain" description="Glutamate-ammonia ligase adenylyltransferase repeated" evidence="8">
    <location>
        <begin position="51"/>
        <end position="294"/>
    </location>
</feature>
<dbReference type="EMBL" id="JBHLXE010000097">
    <property type="protein sequence ID" value="MFC0180234.1"/>
    <property type="molecule type" value="Genomic_DNA"/>
</dbReference>
<keyword evidence="2 7" id="KW-0548">Nucleotidyltransferase</keyword>
<keyword evidence="10" id="KW-0436">Ligase</keyword>
<evidence type="ECO:0000256" key="7">
    <source>
        <dbReference type="HAMAP-Rule" id="MF_00802"/>
    </source>
</evidence>
<keyword evidence="6 7" id="KW-0511">Multifunctional enzyme</keyword>
<accession>A0ABV6CB68</accession>
<dbReference type="Pfam" id="PF08335">
    <property type="entry name" value="GlnD_UR_UTase"/>
    <property type="match status" value="2"/>
</dbReference>
<sequence>MSVSSLNYKLNIPLKQCLVSLDYVEPFESFNDDSNQFNSHFLLNILEQFYPGLLQNKVYLADLDLTTPFKKRLQTFSGAISLIQDEIEVMKKVRQFRYEMHYLIAIEQLLVRTRHYENSVPSNDFELNTQTILSMLSELADHIIDTIVNWVYGTLALSMGRPTNKLGQEQPFVVIAMGKLGGGELNFSSDIDLIFTYPDAGETIYHGPAGIVVPNKSKDNHQFFTKMAQKVIRILDTVTEDGFVYRVDMRLRPFGDSGPLVISFNALEDYYQEQGRDWERYAMIKARVIGNLPDEITERLDEVLRPFTYRRYIDFGVIDSLREMKSLIEREVRRKEGTLDIKLSAGGIREIEFIIQVIQLIHAGRIGKLRTSSILKAISEILSHQLLDEKTLNILQSHYLFLRRFENILQSMHDVQTQKIPTDRYDQVRLAYLMGMDSWDALYQHLLDAMGSVREIFNLLITEKKQEHEKITETFLTEATINASALDKHYWAQLISDACQYITQGHTLQEIVDKFGSVENNLLLSLFYQHLQLIADFHQTIQNRSIGPKGREVLNKLIPLVILPVVINKDEVAITARLLHVIKNVITRTAYLQLLFENSKALNNFIQLCRTSSLIAKRLARYPHLLGELIDSKTLFRPIDIEDYRKELAVFMLRTEPEDFEEQLNTLCQFKQIQQLRIAAADISGALPTMKVSDHLTELAETIVEHIAKMAMSDMATKYGKPSYLEDDEEVTLCIIAYGKLAGWELGYRSDLDLIFLTDNIDAGVTTGNRSIDNHLFFQRLGQRIIHLLGARTNSGLLYEVDTRLRPRGESGLLVNTFAAYKAYLQQEAWTYEHQALVRSRVVFAINESKKEFDLIRLSILSEIREKEVLKKEIIEMREKMLANITHNQKDSFDLKQARFGITDIEFIAQYFVLAYANQYTELTVWPDNIRIFETLVQTRIIDEADGLALCDCYISMRNRIHHLSLNDKPSIENKQLVEADIQMVQSQWNKWLLK</sequence>
<comment type="caution">
    <text evidence="10">The sequence shown here is derived from an EMBL/GenBank/DDBJ whole genome shotgun (WGS) entry which is preliminary data.</text>
</comment>
<dbReference type="PANTHER" id="PTHR30621:SF0">
    <property type="entry name" value="BIFUNCTIONAL GLUTAMINE SYNTHETASE ADENYLYLTRANSFERASE_ADENYLYL-REMOVING ENZYME"/>
    <property type="match status" value="1"/>
</dbReference>
<feature type="region of interest" description="Adenylyl removase" evidence="7">
    <location>
        <begin position="1"/>
        <end position="465"/>
    </location>
</feature>
<keyword evidence="3 7" id="KW-0547">Nucleotide-binding</keyword>
<evidence type="ECO:0000256" key="3">
    <source>
        <dbReference type="ARBA" id="ARBA00022741"/>
    </source>
</evidence>
<feature type="region of interest" description="Adenylyl transferase" evidence="7">
    <location>
        <begin position="480"/>
        <end position="995"/>
    </location>
</feature>
<comment type="catalytic activity">
    <reaction evidence="7">
        <text>[glutamine synthetase]-L-tyrosine + ATP = [glutamine synthetase]-O(4)-(5'-adenylyl)-L-tyrosine + diphosphate</text>
        <dbReference type="Rhea" id="RHEA:18589"/>
        <dbReference type="Rhea" id="RHEA-COMP:10660"/>
        <dbReference type="Rhea" id="RHEA-COMP:10661"/>
        <dbReference type="ChEBI" id="CHEBI:30616"/>
        <dbReference type="ChEBI" id="CHEBI:33019"/>
        <dbReference type="ChEBI" id="CHEBI:46858"/>
        <dbReference type="ChEBI" id="CHEBI:83624"/>
        <dbReference type="EC" id="2.7.7.42"/>
    </reaction>
</comment>